<keyword evidence="2" id="KW-1185">Reference proteome</keyword>
<sequence>MFSISSVSKSTRKATTKIKYHVFPRTTARAIIEIFNLAAQVGNRALEEDVEDSRVPYIKALLNSKTVTWPIAVKELSQTSVQMEEYRLSAAAWIKPLLEYFGADASQGNDAFEKVQKLQMIQFFVAEALVLRVDDPEVTANEEGFMTGEEILLEHKKEKDYYVDISFKGKNGKGMKQDYRELKMGVQMYNEVSRANERADALKK</sequence>
<proteinExistence type="predicted"/>
<name>A0A6A5W3K5_9PLEO</name>
<reference evidence="1" key="1">
    <citation type="journal article" date="2020" name="Stud. Mycol.">
        <title>101 Dothideomycetes genomes: a test case for predicting lifestyles and emergence of pathogens.</title>
        <authorList>
            <person name="Haridas S."/>
            <person name="Albert R."/>
            <person name="Binder M."/>
            <person name="Bloem J."/>
            <person name="Labutti K."/>
            <person name="Salamov A."/>
            <person name="Andreopoulos B."/>
            <person name="Baker S."/>
            <person name="Barry K."/>
            <person name="Bills G."/>
            <person name="Bluhm B."/>
            <person name="Cannon C."/>
            <person name="Castanera R."/>
            <person name="Culley D."/>
            <person name="Daum C."/>
            <person name="Ezra D."/>
            <person name="Gonzalez J."/>
            <person name="Henrissat B."/>
            <person name="Kuo A."/>
            <person name="Liang C."/>
            <person name="Lipzen A."/>
            <person name="Lutzoni F."/>
            <person name="Magnuson J."/>
            <person name="Mondo S."/>
            <person name="Nolan M."/>
            <person name="Ohm R."/>
            <person name="Pangilinan J."/>
            <person name="Park H.-J."/>
            <person name="Ramirez L."/>
            <person name="Alfaro M."/>
            <person name="Sun H."/>
            <person name="Tritt A."/>
            <person name="Yoshinaga Y."/>
            <person name="Zwiers L.-H."/>
            <person name="Turgeon B."/>
            <person name="Goodwin S."/>
            <person name="Spatafora J."/>
            <person name="Crous P."/>
            <person name="Grigoriev I."/>
        </authorList>
    </citation>
    <scope>NUCLEOTIDE SEQUENCE</scope>
    <source>
        <strain evidence="1">CBS 123094</strain>
    </source>
</reference>
<protein>
    <submittedName>
        <fullName evidence="1">Uncharacterized protein</fullName>
    </submittedName>
</protein>
<gene>
    <name evidence="1" type="ORF">P154DRAFT_526235</name>
</gene>
<accession>A0A6A5W3K5</accession>
<dbReference type="EMBL" id="ML977637">
    <property type="protein sequence ID" value="KAF1995524.1"/>
    <property type="molecule type" value="Genomic_DNA"/>
</dbReference>
<dbReference type="Proteomes" id="UP000799779">
    <property type="component" value="Unassembled WGS sequence"/>
</dbReference>
<evidence type="ECO:0000313" key="1">
    <source>
        <dbReference type="EMBL" id="KAF1995524.1"/>
    </source>
</evidence>
<evidence type="ECO:0000313" key="2">
    <source>
        <dbReference type="Proteomes" id="UP000799779"/>
    </source>
</evidence>
<dbReference type="AlphaFoldDB" id="A0A6A5W3K5"/>
<organism evidence="1 2">
    <name type="scientific">Amniculicola lignicola CBS 123094</name>
    <dbReference type="NCBI Taxonomy" id="1392246"/>
    <lineage>
        <taxon>Eukaryota</taxon>
        <taxon>Fungi</taxon>
        <taxon>Dikarya</taxon>
        <taxon>Ascomycota</taxon>
        <taxon>Pezizomycotina</taxon>
        <taxon>Dothideomycetes</taxon>
        <taxon>Pleosporomycetidae</taxon>
        <taxon>Pleosporales</taxon>
        <taxon>Amniculicolaceae</taxon>
        <taxon>Amniculicola</taxon>
    </lineage>
</organism>